<dbReference type="Proteomes" id="UP000734854">
    <property type="component" value="Unassembled WGS sequence"/>
</dbReference>
<proteinExistence type="predicted"/>
<dbReference type="AlphaFoldDB" id="A0A8J5CB28"/>
<dbReference type="EMBL" id="JACMSC010000020">
    <property type="protein sequence ID" value="KAG6471467.1"/>
    <property type="molecule type" value="Genomic_DNA"/>
</dbReference>
<reference evidence="2 3" key="1">
    <citation type="submission" date="2020-08" db="EMBL/GenBank/DDBJ databases">
        <title>Plant Genome Project.</title>
        <authorList>
            <person name="Zhang R.-G."/>
        </authorList>
    </citation>
    <scope>NUCLEOTIDE SEQUENCE [LARGE SCALE GENOMIC DNA]</scope>
    <source>
        <tissue evidence="2">Rhizome</tissue>
    </source>
</reference>
<protein>
    <submittedName>
        <fullName evidence="2">Uncharacterized protein</fullName>
    </submittedName>
</protein>
<feature type="compositionally biased region" description="Polar residues" evidence="1">
    <location>
        <begin position="88"/>
        <end position="99"/>
    </location>
</feature>
<name>A0A8J5CB28_ZINOF</name>
<gene>
    <name evidence="2" type="ORF">ZIOFF_068909</name>
</gene>
<sequence length="99" mass="11181">MTASSTRPRPTKDFGRLAPAWLCLLPAPLSSMASSAPKLAPLVNLRFLLCQSTWRTFREANMEVTLGSMTPRGGSWSPNSKRYLRSMPRQTLKQYHQRS</sequence>
<evidence type="ECO:0000313" key="2">
    <source>
        <dbReference type="EMBL" id="KAG6471467.1"/>
    </source>
</evidence>
<evidence type="ECO:0000313" key="3">
    <source>
        <dbReference type="Proteomes" id="UP000734854"/>
    </source>
</evidence>
<organism evidence="2 3">
    <name type="scientific">Zingiber officinale</name>
    <name type="common">Ginger</name>
    <name type="synonym">Amomum zingiber</name>
    <dbReference type="NCBI Taxonomy" id="94328"/>
    <lineage>
        <taxon>Eukaryota</taxon>
        <taxon>Viridiplantae</taxon>
        <taxon>Streptophyta</taxon>
        <taxon>Embryophyta</taxon>
        <taxon>Tracheophyta</taxon>
        <taxon>Spermatophyta</taxon>
        <taxon>Magnoliopsida</taxon>
        <taxon>Liliopsida</taxon>
        <taxon>Zingiberales</taxon>
        <taxon>Zingiberaceae</taxon>
        <taxon>Zingiber</taxon>
    </lineage>
</organism>
<accession>A0A8J5CB28</accession>
<keyword evidence="3" id="KW-1185">Reference proteome</keyword>
<comment type="caution">
    <text evidence="2">The sequence shown here is derived from an EMBL/GenBank/DDBJ whole genome shotgun (WGS) entry which is preliminary data.</text>
</comment>
<evidence type="ECO:0000256" key="1">
    <source>
        <dbReference type="SAM" id="MobiDB-lite"/>
    </source>
</evidence>
<feature type="region of interest" description="Disordered" evidence="1">
    <location>
        <begin position="68"/>
        <end position="99"/>
    </location>
</feature>